<dbReference type="PANTHER" id="PTHR37423:SF5">
    <property type="entry name" value="SOLUBLE LYTIC MUREIN TRANSGLYCOSYLASE"/>
    <property type="match status" value="1"/>
</dbReference>
<reference evidence="6 7" key="1">
    <citation type="journal article" date="2013" name="ISME J.">
        <title>Comparative genomics of pathogenic lineages of Vibrio nigripulchritudo identifies virulence-associated traits.</title>
        <authorList>
            <person name="Goudenege D."/>
            <person name="Labreuche Y."/>
            <person name="Krin E."/>
            <person name="Ansquer D."/>
            <person name="Mangenot S."/>
            <person name="Calteau A."/>
            <person name="Medigue C."/>
            <person name="Mazel D."/>
            <person name="Polz M.F."/>
            <person name="Le Roux F."/>
        </authorList>
    </citation>
    <scope>NUCLEOTIDE SEQUENCE [LARGE SCALE GENOMIC DNA]</scope>
    <source>
        <strain evidence="6 7">SOn1</strain>
    </source>
</reference>
<dbReference type="InterPro" id="IPR012289">
    <property type="entry name" value="Lytic_TGlycosylase_superhlx_L"/>
</dbReference>
<dbReference type="RefSeq" id="WP_022610286.1">
    <property type="nucleotide sequence ID" value="NZ_LK391965.1"/>
</dbReference>
<dbReference type="InterPro" id="IPR037061">
    <property type="entry name" value="Lytic_TGlycoase_superhlx_L_sf"/>
</dbReference>
<dbReference type="Gene3D" id="1.10.1240.20">
    <property type="entry name" value="Lytic transglycosylase, superhelical linker domain"/>
    <property type="match status" value="1"/>
</dbReference>
<dbReference type="CDD" id="cd13401">
    <property type="entry name" value="Slt70-like"/>
    <property type="match status" value="1"/>
</dbReference>
<dbReference type="Gene3D" id="1.10.530.10">
    <property type="match status" value="1"/>
</dbReference>
<dbReference type="InterPro" id="IPR008258">
    <property type="entry name" value="Transglycosylase_SLT_dom_1"/>
</dbReference>
<dbReference type="EMBL" id="CAOF01000015">
    <property type="protein sequence ID" value="CCO44442.1"/>
    <property type="molecule type" value="Genomic_DNA"/>
</dbReference>
<evidence type="ECO:0000313" key="7">
    <source>
        <dbReference type="Proteomes" id="UP000018211"/>
    </source>
</evidence>
<feature type="domain" description="Lytic transglycosylase superhelical linker" evidence="5">
    <location>
        <begin position="407"/>
        <end position="470"/>
    </location>
</feature>
<feature type="signal peptide" evidence="3">
    <location>
        <begin position="1"/>
        <end position="23"/>
    </location>
</feature>
<dbReference type="InterPro" id="IPR008939">
    <property type="entry name" value="Lytic_TGlycosylase_superhlx_U"/>
</dbReference>
<evidence type="ECO:0000256" key="1">
    <source>
        <dbReference type="ARBA" id="ARBA00007734"/>
    </source>
</evidence>
<protein>
    <submittedName>
        <fullName evidence="6">Soluble lytic murein transglycosylase</fullName>
        <ecNumber evidence="6">3.2.1.-</ecNumber>
    </submittedName>
</protein>
<dbReference type="SUPFAM" id="SSF53955">
    <property type="entry name" value="Lysozyme-like"/>
    <property type="match status" value="1"/>
</dbReference>
<dbReference type="InterPro" id="IPR023346">
    <property type="entry name" value="Lysozyme-like_dom_sf"/>
</dbReference>
<evidence type="ECO:0000259" key="4">
    <source>
        <dbReference type="Pfam" id="PF01464"/>
    </source>
</evidence>
<dbReference type="Pfam" id="PF01464">
    <property type="entry name" value="SLT"/>
    <property type="match status" value="1"/>
</dbReference>
<organism evidence="6 7">
    <name type="scientific">Vibrio nigripulchritudo SOn1</name>
    <dbReference type="NCBI Taxonomy" id="1238450"/>
    <lineage>
        <taxon>Bacteria</taxon>
        <taxon>Pseudomonadati</taxon>
        <taxon>Pseudomonadota</taxon>
        <taxon>Gammaproteobacteria</taxon>
        <taxon>Vibrionales</taxon>
        <taxon>Vibrionaceae</taxon>
        <taxon>Vibrio</taxon>
    </lineage>
</organism>
<evidence type="ECO:0000256" key="3">
    <source>
        <dbReference type="SAM" id="SignalP"/>
    </source>
</evidence>
<evidence type="ECO:0000256" key="2">
    <source>
        <dbReference type="ARBA" id="ARBA00022729"/>
    </source>
</evidence>
<dbReference type="NCBIfam" id="NF008631">
    <property type="entry name" value="PRK11619.1"/>
    <property type="match status" value="1"/>
</dbReference>
<feature type="chain" id="PRO_5043651762" evidence="3">
    <location>
        <begin position="24"/>
        <end position="643"/>
    </location>
</feature>
<dbReference type="AlphaFoldDB" id="A0AAV2VIE5"/>
<dbReference type="GO" id="GO:0042597">
    <property type="term" value="C:periplasmic space"/>
    <property type="evidence" value="ECO:0007669"/>
    <property type="project" value="InterPro"/>
</dbReference>
<comment type="caution">
    <text evidence="6">The sequence shown here is derived from an EMBL/GenBank/DDBJ whole genome shotgun (WGS) entry which is preliminary data.</text>
</comment>
<dbReference type="SUPFAM" id="SSF48435">
    <property type="entry name" value="Bacterial muramidases"/>
    <property type="match status" value="1"/>
</dbReference>
<gene>
    <name evidence="6" type="ORF">VIBNISOn1_1110015</name>
</gene>
<dbReference type="PANTHER" id="PTHR37423">
    <property type="entry name" value="SOLUBLE LYTIC MUREIN TRANSGLYCOSYLASE-RELATED"/>
    <property type="match status" value="1"/>
</dbReference>
<keyword evidence="6" id="KW-0378">Hydrolase</keyword>
<dbReference type="Gene3D" id="1.25.20.10">
    <property type="entry name" value="Bacterial muramidases"/>
    <property type="match status" value="1"/>
</dbReference>
<comment type="similarity">
    <text evidence="1">Belongs to the transglycosylase Slt family.</text>
</comment>
<keyword evidence="2 3" id="KW-0732">Signal</keyword>
<evidence type="ECO:0000313" key="6">
    <source>
        <dbReference type="EMBL" id="CCO44442.1"/>
    </source>
</evidence>
<proteinExistence type="inferred from homology"/>
<evidence type="ECO:0000259" key="5">
    <source>
        <dbReference type="Pfam" id="PF14718"/>
    </source>
</evidence>
<feature type="domain" description="Transglycosylase SLT" evidence="4">
    <location>
        <begin position="484"/>
        <end position="594"/>
    </location>
</feature>
<name>A0AAV2VIE5_9VIBR</name>
<dbReference type="GO" id="GO:0004553">
    <property type="term" value="F:hydrolase activity, hydrolyzing O-glycosyl compounds"/>
    <property type="evidence" value="ECO:0007669"/>
    <property type="project" value="InterPro"/>
</dbReference>
<keyword evidence="6" id="KW-0326">Glycosidase</keyword>
<dbReference type="Pfam" id="PF14718">
    <property type="entry name" value="SLT_L"/>
    <property type="match status" value="1"/>
</dbReference>
<dbReference type="EC" id="3.2.1.-" evidence="6"/>
<accession>A0AAV2VIE5</accession>
<dbReference type="Proteomes" id="UP000018211">
    <property type="component" value="Unassembled WGS sequence"/>
</dbReference>
<sequence length="643" mass="74408">MRNISKRICVAYLGIFSAFSVVAENSDTLIQKRLKYAQAQSLLDARKVEEYQSIRPDIADYVLTPYTDYRAFLVDIGKRSIEEVSYFQKQHYTLPFSKRIRASYLDGLAKEKDWETIFRYQTTKPRGETYQCYYYYSQLIHGDKNQALKGAESLWLSGSSVSSACDDLFEAWQKAGLRTDDKVLDRMVLAYEARKGRMLTYLKKLPESKKAKAEAEKIAKLYRAPQEIGRFAKKSYVTPRNQKLAWYGYRKLARANAEEAVKQLNLVVSGQKLTSEQRQQLADYTAFRLINTDSEELIAWRDKSIAKSSNSALIERRVRLALQHADWKGVKNWIAKLPDDKKSGLRWQYWLARSEIELGETASGEQRLESLLGKRHFYSVVAAQTLGTPIKYDISKSEPDSTLVTQHQATLDRVHELIALDKIAAAKSEWQWLLQRSSAQEKKALAHYASNQKWSHLTVKASIAAKVWDEIHLRFPIAHRWWFEFYGDKYNIEPITLMSLARQESALDVQARSPVGARGIMQIMPATAKYTARKFGIPYKTPKELNDVKKNIEIGSQYLSYLLDQYDGNRIYAFAAYNAGPHRVKRWRENSAQKLDVFAFIEAIPFKETRGYVQNILMFESYYRFLSGTKGDFLTKNEKEERY</sequence>